<evidence type="ECO:0000313" key="1">
    <source>
        <dbReference type="EMBL" id="UPK91161.1"/>
    </source>
</evidence>
<organism evidence="1 2">
    <name type="scientific">Fusarium solani subsp. cucurbitae</name>
    <name type="common">Neocosmosporum cucurbitae</name>
    <dbReference type="NCBI Taxonomy" id="2747967"/>
    <lineage>
        <taxon>Eukaryota</taxon>
        <taxon>Fungi</taxon>
        <taxon>Dikarya</taxon>
        <taxon>Ascomycota</taxon>
        <taxon>Pezizomycotina</taxon>
        <taxon>Sordariomycetes</taxon>
        <taxon>Hypocreomycetidae</taxon>
        <taxon>Hypocreales</taxon>
        <taxon>Nectriaceae</taxon>
        <taxon>Fusarium</taxon>
        <taxon>Fusarium solani species complex</taxon>
    </lineage>
</organism>
<accession>A0ACD3YRD3</accession>
<reference evidence="1" key="1">
    <citation type="submission" date="2021-11" db="EMBL/GenBank/DDBJ databases">
        <title>Fusarium solani-melongenae Genome sequencing and assembly.</title>
        <authorList>
            <person name="Xie S."/>
            <person name="Huang L."/>
            <person name="Zhang X."/>
        </authorList>
    </citation>
    <scope>NUCLEOTIDE SEQUENCE</scope>
    <source>
        <strain evidence="1">CRI 24-3</strain>
    </source>
</reference>
<proteinExistence type="predicted"/>
<gene>
    <name evidence="1" type="ORF">LCI18_002096</name>
</gene>
<evidence type="ECO:0000313" key="2">
    <source>
        <dbReference type="Proteomes" id="UP000830768"/>
    </source>
</evidence>
<name>A0ACD3YRD3_FUSSC</name>
<protein>
    <submittedName>
        <fullName evidence="1">Uncharacterized protein</fullName>
    </submittedName>
</protein>
<dbReference type="EMBL" id="CP090031">
    <property type="protein sequence ID" value="UPK91161.1"/>
    <property type="molecule type" value="Genomic_DNA"/>
</dbReference>
<dbReference type="Proteomes" id="UP000830768">
    <property type="component" value="Chromosome 2"/>
</dbReference>
<sequence>MTVVFRGCFNESCEHIREKGHACHAECVAIADGLDLLPFMYLPVLAYSYAPPKSDEKRRLELVRFRLQQALQSNVARLPTEVWDSVAKHLVCEFIIAAIPPLGSKTVFTIDPREAVWVKYVDIDGVKYVKSVSNEQRPGDRLLWDKPKSPTEHVIHIGEDHLGIKEITNHAEVTQLAPGKGVSTRWRTVPAKDASTIDFKDDGVKLRSFSIGEIDGC</sequence>
<keyword evidence="2" id="KW-1185">Reference proteome</keyword>